<organism evidence="3 4">
    <name type="scientific">Telmatospirillum siberiense</name>
    <dbReference type="NCBI Taxonomy" id="382514"/>
    <lineage>
        <taxon>Bacteria</taxon>
        <taxon>Pseudomonadati</taxon>
        <taxon>Pseudomonadota</taxon>
        <taxon>Alphaproteobacteria</taxon>
        <taxon>Rhodospirillales</taxon>
        <taxon>Rhodospirillaceae</taxon>
        <taxon>Telmatospirillum</taxon>
    </lineage>
</organism>
<accession>A0A2N3PTW9</accession>
<sequence length="248" mass="26479">MEGLRPLCCPNRHFAGKAMATRDTLDILLLGTACEDMAAGLRQRHYRVFPVSRTEAAVAMLNVRAFDVILLAGEPADMGTTDAVVRLRGGIGATAAVTPLVVCDSSEHGSELALAAGADRALDTEAIIEWLAGLSSPADVEANDPCVGVALPETMTGHNLLRLLGETLRQQRAALDPAVFRPEHLADIAHRLKGSAANFGYAALGSVARDAMRFSEDPQLIVELAGKLRLEIEISINDIDHRLKLANK</sequence>
<dbReference type="GO" id="GO:0000160">
    <property type="term" value="P:phosphorelay signal transduction system"/>
    <property type="evidence" value="ECO:0007669"/>
    <property type="project" value="UniProtKB-KW"/>
</dbReference>
<evidence type="ECO:0000313" key="3">
    <source>
        <dbReference type="EMBL" id="PKU23851.1"/>
    </source>
</evidence>
<dbReference type="SUPFAM" id="SSF47226">
    <property type="entry name" value="Histidine-containing phosphotransfer domain, HPT domain"/>
    <property type="match status" value="1"/>
</dbReference>
<comment type="caution">
    <text evidence="3">The sequence shown here is derived from an EMBL/GenBank/DDBJ whole genome shotgun (WGS) entry which is preliminary data.</text>
</comment>
<dbReference type="InterPro" id="IPR036641">
    <property type="entry name" value="HPT_dom_sf"/>
</dbReference>
<keyword evidence="4" id="KW-1185">Reference proteome</keyword>
<dbReference type="Gene3D" id="1.20.120.160">
    <property type="entry name" value="HPT domain"/>
    <property type="match status" value="1"/>
</dbReference>
<dbReference type="InterPro" id="IPR008207">
    <property type="entry name" value="Sig_transdc_His_kin_Hpt_dom"/>
</dbReference>
<dbReference type="EMBL" id="PIUM01000016">
    <property type="protein sequence ID" value="PKU23851.1"/>
    <property type="molecule type" value="Genomic_DNA"/>
</dbReference>
<dbReference type="AlphaFoldDB" id="A0A2N3PTW9"/>
<evidence type="ECO:0000313" key="4">
    <source>
        <dbReference type="Proteomes" id="UP000233293"/>
    </source>
</evidence>
<gene>
    <name evidence="3" type="ORF">CWS72_14325</name>
</gene>
<protein>
    <recommendedName>
        <fullName evidence="2">HPt domain-containing protein</fullName>
    </recommendedName>
</protein>
<dbReference type="GO" id="GO:0004672">
    <property type="term" value="F:protein kinase activity"/>
    <property type="evidence" value="ECO:0007669"/>
    <property type="project" value="UniProtKB-ARBA"/>
</dbReference>
<dbReference type="Proteomes" id="UP000233293">
    <property type="component" value="Unassembled WGS sequence"/>
</dbReference>
<feature type="domain" description="HPt" evidence="2">
    <location>
        <begin position="164"/>
        <end position="213"/>
    </location>
</feature>
<dbReference type="Pfam" id="PF01627">
    <property type="entry name" value="Hpt"/>
    <property type="match status" value="1"/>
</dbReference>
<reference evidence="4" key="1">
    <citation type="submission" date="2017-12" db="EMBL/GenBank/DDBJ databases">
        <title>Draft genome sequence of Telmatospirillum siberiense 26-4b1T, an acidotolerant peatland alphaproteobacterium potentially involved in sulfur cycling.</title>
        <authorList>
            <person name="Hausmann B."/>
            <person name="Pjevac P."/>
            <person name="Schreck K."/>
            <person name="Herbold C.W."/>
            <person name="Daims H."/>
            <person name="Wagner M."/>
            <person name="Pester M."/>
            <person name="Loy A."/>
        </authorList>
    </citation>
    <scope>NUCLEOTIDE SEQUENCE [LARGE SCALE GENOMIC DNA]</scope>
    <source>
        <strain evidence="4">26-4b1</strain>
    </source>
</reference>
<keyword evidence="1" id="KW-0902">Two-component regulatory system</keyword>
<proteinExistence type="predicted"/>
<evidence type="ECO:0000256" key="1">
    <source>
        <dbReference type="ARBA" id="ARBA00023012"/>
    </source>
</evidence>
<name>A0A2N3PTW9_9PROT</name>
<evidence type="ECO:0000259" key="2">
    <source>
        <dbReference type="Pfam" id="PF01627"/>
    </source>
</evidence>